<feature type="compositionally biased region" description="Basic residues" evidence="1">
    <location>
        <begin position="111"/>
        <end position="121"/>
    </location>
</feature>
<reference evidence="2" key="5">
    <citation type="journal article" date="2021" name="G3 (Bethesda)">
        <title>Aegilops tauschii genome assembly Aet v5.0 features greater sequence contiguity and improved annotation.</title>
        <authorList>
            <person name="Wang L."/>
            <person name="Zhu T."/>
            <person name="Rodriguez J.C."/>
            <person name="Deal K.R."/>
            <person name="Dubcovsky J."/>
            <person name="McGuire P.E."/>
            <person name="Lux T."/>
            <person name="Spannagl M."/>
            <person name="Mayer K.F.X."/>
            <person name="Baldrich P."/>
            <person name="Meyers B.C."/>
            <person name="Huo N."/>
            <person name="Gu Y.Q."/>
            <person name="Zhou H."/>
            <person name="Devos K.M."/>
            <person name="Bennetzen J.L."/>
            <person name="Unver T."/>
            <person name="Budak H."/>
            <person name="Gulick P.J."/>
            <person name="Galiba G."/>
            <person name="Kalapos B."/>
            <person name="Nelson D.R."/>
            <person name="Li P."/>
            <person name="You F.M."/>
            <person name="Luo M.C."/>
            <person name="Dvorak J."/>
        </authorList>
    </citation>
    <scope>NUCLEOTIDE SEQUENCE [LARGE SCALE GENOMIC DNA]</scope>
    <source>
        <strain evidence="2">cv. AL8/78</strain>
    </source>
</reference>
<keyword evidence="3" id="KW-1185">Reference proteome</keyword>
<dbReference type="EnsemblPlants" id="AET2Gv20031500.5">
    <property type="protein sequence ID" value="AET2Gv20031500.5"/>
    <property type="gene ID" value="AET2Gv20031500"/>
</dbReference>
<feature type="region of interest" description="Disordered" evidence="1">
    <location>
        <begin position="111"/>
        <end position="137"/>
    </location>
</feature>
<reference evidence="2" key="3">
    <citation type="journal article" date="2017" name="Nature">
        <title>Genome sequence of the progenitor of the wheat D genome Aegilops tauschii.</title>
        <authorList>
            <person name="Luo M.C."/>
            <person name="Gu Y.Q."/>
            <person name="Puiu D."/>
            <person name="Wang H."/>
            <person name="Twardziok S.O."/>
            <person name="Deal K.R."/>
            <person name="Huo N."/>
            <person name="Zhu T."/>
            <person name="Wang L."/>
            <person name="Wang Y."/>
            <person name="McGuire P.E."/>
            <person name="Liu S."/>
            <person name="Long H."/>
            <person name="Ramasamy R.K."/>
            <person name="Rodriguez J.C."/>
            <person name="Van S.L."/>
            <person name="Yuan L."/>
            <person name="Wang Z."/>
            <person name="Xia Z."/>
            <person name="Xiao L."/>
            <person name="Anderson O.D."/>
            <person name="Ouyang S."/>
            <person name="Liang Y."/>
            <person name="Zimin A.V."/>
            <person name="Pertea G."/>
            <person name="Qi P."/>
            <person name="Bennetzen J.L."/>
            <person name="Dai X."/>
            <person name="Dawson M.W."/>
            <person name="Muller H.G."/>
            <person name="Kugler K."/>
            <person name="Rivarola-Duarte L."/>
            <person name="Spannagl M."/>
            <person name="Mayer K.F.X."/>
            <person name="Lu F.H."/>
            <person name="Bevan M.W."/>
            <person name="Leroy P."/>
            <person name="Li P."/>
            <person name="You F.M."/>
            <person name="Sun Q."/>
            <person name="Liu Z."/>
            <person name="Lyons E."/>
            <person name="Wicker T."/>
            <person name="Salzberg S.L."/>
            <person name="Devos K.M."/>
            <person name="Dvorak J."/>
        </authorList>
    </citation>
    <scope>NUCLEOTIDE SEQUENCE [LARGE SCALE GENOMIC DNA]</scope>
    <source>
        <strain evidence="2">cv. AL8/78</strain>
    </source>
</reference>
<name>A0A453A8T5_AEGTS</name>
<dbReference type="Proteomes" id="UP000015105">
    <property type="component" value="Chromosome 2D"/>
</dbReference>
<sequence>MNKYRSSIHAQSEEQKVVERLQLLLMRVGTVIQEAGTRYLTNYGMMMQLKILSEDMYRGHICSIPQGTESSKTVQASTRLALQNKIKGRISSLADELRCCFSTKVHRGFPRTGRATRRRAASARLPSARLRSGARRP</sequence>
<feature type="compositionally biased region" description="Low complexity" evidence="1">
    <location>
        <begin position="122"/>
        <end position="131"/>
    </location>
</feature>
<protein>
    <submittedName>
        <fullName evidence="2">Uncharacterized protein</fullName>
    </submittedName>
</protein>
<proteinExistence type="predicted"/>
<reference evidence="3" key="1">
    <citation type="journal article" date="2014" name="Science">
        <title>Ancient hybridizations among the ancestral genomes of bread wheat.</title>
        <authorList>
            <consortium name="International Wheat Genome Sequencing Consortium,"/>
            <person name="Marcussen T."/>
            <person name="Sandve S.R."/>
            <person name="Heier L."/>
            <person name="Spannagl M."/>
            <person name="Pfeifer M."/>
            <person name="Jakobsen K.S."/>
            <person name="Wulff B.B."/>
            <person name="Steuernagel B."/>
            <person name="Mayer K.F."/>
            <person name="Olsen O.A."/>
        </authorList>
    </citation>
    <scope>NUCLEOTIDE SEQUENCE [LARGE SCALE GENOMIC DNA]</scope>
    <source>
        <strain evidence="3">cv. AL8/78</strain>
    </source>
</reference>
<dbReference type="AlphaFoldDB" id="A0A453A8T5"/>
<evidence type="ECO:0000313" key="3">
    <source>
        <dbReference type="Proteomes" id="UP000015105"/>
    </source>
</evidence>
<dbReference type="Gramene" id="AET2Gv20031500.5">
    <property type="protein sequence ID" value="AET2Gv20031500.5"/>
    <property type="gene ID" value="AET2Gv20031500"/>
</dbReference>
<reference evidence="3" key="2">
    <citation type="journal article" date="2017" name="Nat. Plants">
        <title>The Aegilops tauschii genome reveals multiple impacts of transposons.</title>
        <authorList>
            <person name="Zhao G."/>
            <person name="Zou C."/>
            <person name="Li K."/>
            <person name="Wang K."/>
            <person name="Li T."/>
            <person name="Gao L."/>
            <person name="Zhang X."/>
            <person name="Wang H."/>
            <person name="Yang Z."/>
            <person name="Liu X."/>
            <person name="Jiang W."/>
            <person name="Mao L."/>
            <person name="Kong X."/>
            <person name="Jiao Y."/>
            <person name="Jia J."/>
        </authorList>
    </citation>
    <scope>NUCLEOTIDE SEQUENCE [LARGE SCALE GENOMIC DNA]</scope>
    <source>
        <strain evidence="3">cv. AL8/78</strain>
    </source>
</reference>
<evidence type="ECO:0000256" key="1">
    <source>
        <dbReference type="SAM" id="MobiDB-lite"/>
    </source>
</evidence>
<reference evidence="2" key="4">
    <citation type="submission" date="2019-03" db="UniProtKB">
        <authorList>
            <consortium name="EnsemblPlants"/>
        </authorList>
    </citation>
    <scope>IDENTIFICATION</scope>
</reference>
<organism evidence="2 3">
    <name type="scientific">Aegilops tauschii subsp. strangulata</name>
    <name type="common">Goatgrass</name>
    <dbReference type="NCBI Taxonomy" id="200361"/>
    <lineage>
        <taxon>Eukaryota</taxon>
        <taxon>Viridiplantae</taxon>
        <taxon>Streptophyta</taxon>
        <taxon>Embryophyta</taxon>
        <taxon>Tracheophyta</taxon>
        <taxon>Spermatophyta</taxon>
        <taxon>Magnoliopsida</taxon>
        <taxon>Liliopsida</taxon>
        <taxon>Poales</taxon>
        <taxon>Poaceae</taxon>
        <taxon>BOP clade</taxon>
        <taxon>Pooideae</taxon>
        <taxon>Triticodae</taxon>
        <taxon>Triticeae</taxon>
        <taxon>Triticinae</taxon>
        <taxon>Aegilops</taxon>
    </lineage>
</organism>
<evidence type="ECO:0000313" key="2">
    <source>
        <dbReference type="EnsemblPlants" id="AET2Gv20031500.5"/>
    </source>
</evidence>
<accession>A0A453A8T5</accession>